<reference evidence="2 3" key="1">
    <citation type="submission" date="2019-03" db="EMBL/GenBank/DDBJ databases">
        <title>Genomic Encyclopedia of Type Strains, Phase III (KMG-III): the genomes of soil and plant-associated and newly described type strains.</title>
        <authorList>
            <person name="Whitman W."/>
        </authorList>
    </citation>
    <scope>NUCLEOTIDE SEQUENCE [LARGE SCALE GENOMIC DNA]</scope>
    <source>
        <strain evidence="2 3">VKM Ac-2575</strain>
    </source>
</reference>
<dbReference type="InterPro" id="IPR029058">
    <property type="entry name" value="AB_hydrolase_fold"/>
</dbReference>
<dbReference type="AlphaFoldDB" id="A0A4R7TA72"/>
<proteinExistence type="predicted"/>
<evidence type="ECO:0008006" key="4">
    <source>
        <dbReference type="Google" id="ProtNLM"/>
    </source>
</evidence>
<accession>A0A4R7TA72</accession>
<sequence length="273" mass="29481">MKRFLIATVAGALILGVTAAGASSAAQSKRAPEAVVVTDIQIPVAGQAPVTAYLVRPAKHHKHLAGALYLHWFEPPASTQNRTEFLSEAIALAGRGAVAVLPQLTFPWEGDPVGDQTDRTKVTNQLKAVEAAYGTLLRQDGVDAQRTAVIGHDYGAMYASLLGKRAHALVFMAGDATWANWFDTFWLGLPADQAVAYRKVFAGLDPVDNVGKAHDVYFQWAGRDRFVTPEVRAAFSAAKPSAKVSLYETADHFLDQPAKDDRLAWVSTELGLR</sequence>
<dbReference type="SUPFAM" id="SSF53474">
    <property type="entry name" value="alpha/beta-Hydrolases"/>
    <property type="match status" value="1"/>
</dbReference>
<evidence type="ECO:0000256" key="1">
    <source>
        <dbReference type="SAM" id="SignalP"/>
    </source>
</evidence>
<protein>
    <recommendedName>
        <fullName evidence="4">Alpha/beta hydrolase family protein</fullName>
    </recommendedName>
</protein>
<dbReference type="EMBL" id="SOCE01000001">
    <property type="protein sequence ID" value="TDU88158.1"/>
    <property type="molecule type" value="Genomic_DNA"/>
</dbReference>
<keyword evidence="3" id="KW-1185">Reference proteome</keyword>
<comment type="caution">
    <text evidence="2">The sequence shown here is derived from an EMBL/GenBank/DDBJ whole genome shotgun (WGS) entry which is preliminary data.</text>
</comment>
<dbReference type="Gene3D" id="3.40.50.1820">
    <property type="entry name" value="alpha/beta hydrolase"/>
    <property type="match status" value="1"/>
</dbReference>
<keyword evidence="1" id="KW-0732">Signal</keyword>
<evidence type="ECO:0000313" key="2">
    <source>
        <dbReference type="EMBL" id="TDU88158.1"/>
    </source>
</evidence>
<name>A0A4R7TA72_9ACTN</name>
<gene>
    <name evidence="2" type="ORF">EV138_1699</name>
</gene>
<dbReference type="Proteomes" id="UP000295151">
    <property type="component" value="Unassembled WGS sequence"/>
</dbReference>
<evidence type="ECO:0000313" key="3">
    <source>
        <dbReference type="Proteomes" id="UP000295151"/>
    </source>
</evidence>
<feature type="chain" id="PRO_5039255643" description="Alpha/beta hydrolase family protein" evidence="1">
    <location>
        <begin position="23"/>
        <end position="273"/>
    </location>
</feature>
<feature type="signal peptide" evidence="1">
    <location>
        <begin position="1"/>
        <end position="22"/>
    </location>
</feature>
<organism evidence="2 3">
    <name type="scientific">Kribbella voronezhensis</name>
    <dbReference type="NCBI Taxonomy" id="2512212"/>
    <lineage>
        <taxon>Bacteria</taxon>
        <taxon>Bacillati</taxon>
        <taxon>Actinomycetota</taxon>
        <taxon>Actinomycetes</taxon>
        <taxon>Propionibacteriales</taxon>
        <taxon>Kribbellaceae</taxon>
        <taxon>Kribbella</taxon>
    </lineage>
</organism>